<dbReference type="AlphaFoldDB" id="A0A9W6UFR0"/>
<comment type="caution">
    <text evidence="1">The sequence shown here is derived from an EMBL/GenBank/DDBJ whole genome shotgun (WGS) entry which is preliminary data.</text>
</comment>
<protein>
    <submittedName>
        <fullName evidence="1">Uncharacterized protein</fullName>
    </submittedName>
</protein>
<keyword evidence="2" id="KW-1185">Reference proteome</keyword>
<name>A0A9W6UFR0_9PSEU</name>
<reference evidence="1" key="2">
    <citation type="submission" date="2023-01" db="EMBL/GenBank/DDBJ databases">
        <authorList>
            <person name="Sun Q."/>
            <person name="Evtushenko L."/>
        </authorList>
    </citation>
    <scope>NUCLEOTIDE SEQUENCE</scope>
    <source>
        <strain evidence="1">VKM Ac-1069</strain>
    </source>
</reference>
<proteinExistence type="predicted"/>
<organism evidence="1 2">
    <name type="scientific">Pseudonocardia halophobica</name>
    <dbReference type="NCBI Taxonomy" id="29401"/>
    <lineage>
        <taxon>Bacteria</taxon>
        <taxon>Bacillati</taxon>
        <taxon>Actinomycetota</taxon>
        <taxon>Actinomycetes</taxon>
        <taxon>Pseudonocardiales</taxon>
        <taxon>Pseudonocardiaceae</taxon>
        <taxon>Pseudonocardia</taxon>
    </lineage>
</organism>
<reference evidence="1" key="1">
    <citation type="journal article" date="2014" name="Int. J. Syst. Evol. Microbiol.">
        <title>Complete genome sequence of Corynebacterium casei LMG S-19264T (=DSM 44701T), isolated from a smear-ripened cheese.</title>
        <authorList>
            <consortium name="US DOE Joint Genome Institute (JGI-PGF)"/>
            <person name="Walter F."/>
            <person name="Albersmeier A."/>
            <person name="Kalinowski J."/>
            <person name="Ruckert C."/>
        </authorList>
    </citation>
    <scope>NUCLEOTIDE SEQUENCE</scope>
    <source>
        <strain evidence="1">VKM Ac-1069</strain>
    </source>
</reference>
<accession>A0A9W6UFR0</accession>
<evidence type="ECO:0000313" key="2">
    <source>
        <dbReference type="Proteomes" id="UP001143463"/>
    </source>
</evidence>
<dbReference type="EMBL" id="BSFQ01000050">
    <property type="protein sequence ID" value="GLL15577.1"/>
    <property type="molecule type" value="Genomic_DNA"/>
</dbReference>
<dbReference type="Proteomes" id="UP001143463">
    <property type="component" value="Unassembled WGS sequence"/>
</dbReference>
<sequence>MNVKKLTGLIVIALVVFFIVTNPSGASGAVNGIGNWLYGVGTNITSFLSSLAP</sequence>
<evidence type="ECO:0000313" key="1">
    <source>
        <dbReference type="EMBL" id="GLL15577.1"/>
    </source>
</evidence>
<dbReference type="RefSeq" id="WP_197040525.1">
    <property type="nucleotide sequence ID" value="NZ_BAAAUZ010000048.1"/>
</dbReference>
<gene>
    <name evidence="1" type="ORF">GCM10017577_67290</name>
</gene>